<gene>
    <name evidence="1" type="ORF">JOQ06_025204</name>
</gene>
<dbReference type="AlphaFoldDB" id="A0AAD6AUC8"/>
<proteinExistence type="predicted"/>
<protein>
    <submittedName>
        <fullName evidence="1">Uncharacterized protein</fullName>
    </submittedName>
</protein>
<sequence length="60" mass="6616">STIQITDALQGTDEGRALGLPNPGSSVFHVLRLPTMLSRISRRSLSANLKPARYTKRIRP</sequence>
<dbReference type="Proteomes" id="UP001219934">
    <property type="component" value="Unassembled WGS sequence"/>
</dbReference>
<accession>A0AAD6AUC8</accession>
<reference evidence="1" key="1">
    <citation type="submission" date="2022-11" db="EMBL/GenBank/DDBJ databases">
        <title>Chromosome-level genome of Pogonophryne albipinna.</title>
        <authorList>
            <person name="Jo E."/>
        </authorList>
    </citation>
    <scope>NUCLEOTIDE SEQUENCE</scope>
    <source>
        <strain evidence="1">SGF0006</strain>
        <tissue evidence="1">Muscle</tissue>
    </source>
</reference>
<evidence type="ECO:0000313" key="2">
    <source>
        <dbReference type="Proteomes" id="UP001219934"/>
    </source>
</evidence>
<evidence type="ECO:0000313" key="1">
    <source>
        <dbReference type="EMBL" id="KAJ4930901.1"/>
    </source>
</evidence>
<feature type="non-terminal residue" evidence="1">
    <location>
        <position position="1"/>
    </location>
</feature>
<keyword evidence="2" id="KW-1185">Reference proteome</keyword>
<feature type="non-terminal residue" evidence="1">
    <location>
        <position position="60"/>
    </location>
</feature>
<dbReference type="EMBL" id="JAPTMU010000015">
    <property type="protein sequence ID" value="KAJ4930901.1"/>
    <property type="molecule type" value="Genomic_DNA"/>
</dbReference>
<organism evidence="1 2">
    <name type="scientific">Pogonophryne albipinna</name>
    <dbReference type="NCBI Taxonomy" id="1090488"/>
    <lineage>
        <taxon>Eukaryota</taxon>
        <taxon>Metazoa</taxon>
        <taxon>Chordata</taxon>
        <taxon>Craniata</taxon>
        <taxon>Vertebrata</taxon>
        <taxon>Euteleostomi</taxon>
        <taxon>Actinopterygii</taxon>
        <taxon>Neopterygii</taxon>
        <taxon>Teleostei</taxon>
        <taxon>Neoteleostei</taxon>
        <taxon>Acanthomorphata</taxon>
        <taxon>Eupercaria</taxon>
        <taxon>Perciformes</taxon>
        <taxon>Notothenioidei</taxon>
        <taxon>Pogonophryne</taxon>
    </lineage>
</organism>
<comment type="caution">
    <text evidence="1">The sequence shown here is derived from an EMBL/GenBank/DDBJ whole genome shotgun (WGS) entry which is preliminary data.</text>
</comment>
<name>A0AAD6AUC8_9TELE</name>